<dbReference type="EMBL" id="WMKA01000014">
    <property type="protein sequence ID" value="MTG88929.1"/>
    <property type="molecule type" value="Genomic_DNA"/>
</dbReference>
<feature type="compositionally biased region" description="Basic and acidic residues" evidence="1">
    <location>
        <begin position="7"/>
        <end position="17"/>
    </location>
</feature>
<keyword evidence="2" id="KW-1133">Transmembrane helix</keyword>
<evidence type="ECO:0000313" key="4">
    <source>
        <dbReference type="Proteomes" id="UP000440668"/>
    </source>
</evidence>
<keyword evidence="2" id="KW-0472">Membrane</keyword>
<evidence type="ECO:0000256" key="1">
    <source>
        <dbReference type="SAM" id="MobiDB-lite"/>
    </source>
</evidence>
<accession>A0A6N7ZHX4</accession>
<dbReference type="RefSeq" id="WP_155098888.1">
    <property type="nucleotide sequence ID" value="NZ_WMKA01000014.1"/>
</dbReference>
<evidence type="ECO:0000256" key="2">
    <source>
        <dbReference type="SAM" id="Phobius"/>
    </source>
</evidence>
<organism evidence="3 4">
    <name type="scientific">Cellulosimicrobium composti</name>
    <dbReference type="NCBI Taxonomy" id="2672572"/>
    <lineage>
        <taxon>Bacteria</taxon>
        <taxon>Bacillati</taxon>
        <taxon>Actinomycetota</taxon>
        <taxon>Actinomycetes</taxon>
        <taxon>Micrococcales</taxon>
        <taxon>Promicromonosporaceae</taxon>
        <taxon>Cellulosimicrobium</taxon>
    </lineage>
</organism>
<gene>
    <name evidence="3" type="ORF">GJV82_08220</name>
</gene>
<feature type="region of interest" description="Disordered" evidence="1">
    <location>
        <begin position="1"/>
        <end position="20"/>
    </location>
</feature>
<proteinExistence type="predicted"/>
<dbReference type="AlphaFoldDB" id="A0A6N7ZHX4"/>
<feature type="transmembrane region" description="Helical" evidence="2">
    <location>
        <begin position="26"/>
        <end position="47"/>
    </location>
</feature>
<reference evidence="3 4" key="1">
    <citation type="submission" date="2019-11" db="EMBL/GenBank/DDBJ databases">
        <title>Cellulosimicrobium composti sp. nov. isolated from a compost.</title>
        <authorList>
            <person name="Yang Y."/>
        </authorList>
    </citation>
    <scope>NUCLEOTIDE SEQUENCE [LARGE SCALE GENOMIC DNA]</scope>
    <source>
        <strain evidence="3 4">BIT-GX5</strain>
    </source>
</reference>
<protein>
    <recommendedName>
        <fullName evidence="5">Heavy metal transporter</fullName>
    </recommendedName>
</protein>
<dbReference type="Proteomes" id="UP000440668">
    <property type="component" value="Unassembled WGS sequence"/>
</dbReference>
<comment type="caution">
    <text evidence="3">The sequence shown here is derived from an EMBL/GenBank/DDBJ whole genome shotgun (WGS) entry which is preliminary data.</text>
</comment>
<name>A0A6N7ZHX4_9MICO</name>
<evidence type="ECO:0000313" key="3">
    <source>
        <dbReference type="EMBL" id="MTG88929.1"/>
    </source>
</evidence>
<sequence length="326" mass="34534">MTSTPDPRPRDVPDAGRARARRRRPLRAAVTLLVVAAVGTGAVVVALNRLDDETPVAERCAATADGRTWYLSVTQADNAALVAGTAVRRGFPARAATIGLATALQESRLVNIDYGDRDSVGLFQQRPSQGWGSVEQIMDPVYSTNAFYDVLETVDGYEAMEVTVAAQTVQRSAFPDAYAQHEPRSRAWASALTGWSPASLTCDLAPVAATELDADTPPTQPFRDRLARDLGDGARVAPVDGDTSTVAVDTTGLPGAGEDDGPARAAWAVAQWAVATADATNVVAVDVADRRWSRDDSTWVTLDPETSTPLDPGRVRVQVAAPDPAD</sequence>
<keyword evidence="2" id="KW-0812">Transmembrane</keyword>
<evidence type="ECO:0008006" key="5">
    <source>
        <dbReference type="Google" id="ProtNLM"/>
    </source>
</evidence>